<gene>
    <name evidence="1" type="ORF">NQ318_007419</name>
</gene>
<evidence type="ECO:0000313" key="2">
    <source>
        <dbReference type="Proteomes" id="UP001162162"/>
    </source>
</evidence>
<dbReference type="AlphaFoldDB" id="A0AAV8YNE0"/>
<protein>
    <submittedName>
        <fullName evidence="1">Uncharacterized protein</fullName>
    </submittedName>
</protein>
<sequence>MAEAPTLNFVKHASGRRESQIAEKCKMPRHNLFSNEEMRDISRISSFEILDTHTIGMRIFKGKF</sequence>
<name>A0AAV8YNE0_9CUCU</name>
<evidence type="ECO:0000313" key="1">
    <source>
        <dbReference type="EMBL" id="KAJ8952258.1"/>
    </source>
</evidence>
<dbReference type="EMBL" id="JAPWTK010000071">
    <property type="protein sequence ID" value="KAJ8952258.1"/>
    <property type="molecule type" value="Genomic_DNA"/>
</dbReference>
<comment type="caution">
    <text evidence="1">The sequence shown here is derived from an EMBL/GenBank/DDBJ whole genome shotgun (WGS) entry which is preliminary data.</text>
</comment>
<proteinExistence type="predicted"/>
<reference evidence="1" key="1">
    <citation type="journal article" date="2023" name="Insect Mol. Biol.">
        <title>Genome sequencing provides insights into the evolution of gene families encoding plant cell wall-degrading enzymes in longhorned beetles.</title>
        <authorList>
            <person name="Shin N.R."/>
            <person name="Okamura Y."/>
            <person name="Kirsch R."/>
            <person name="Pauchet Y."/>
        </authorList>
    </citation>
    <scope>NUCLEOTIDE SEQUENCE</scope>
    <source>
        <strain evidence="1">AMC_N1</strain>
    </source>
</reference>
<dbReference type="Proteomes" id="UP001162162">
    <property type="component" value="Unassembled WGS sequence"/>
</dbReference>
<accession>A0AAV8YNE0</accession>
<keyword evidence="2" id="KW-1185">Reference proteome</keyword>
<organism evidence="1 2">
    <name type="scientific">Aromia moschata</name>
    <dbReference type="NCBI Taxonomy" id="1265417"/>
    <lineage>
        <taxon>Eukaryota</taxon>
        <taxon>Metazoa</taxon>
        <taxon>Ecdysozoa</taxon>
        <taxon>Arthropoda</taxon>
        <taxon>Hexapoda</taxon>
        <taxon>Insecta</taxon>
        <taxon>Pterygota</taxon>
        <taxon>Neoptera</taxon>
        <taxon>Endopterygota</taxon>
        <taxon>Coleoptera</taxon>
        <taxon>Polyphaga</taxon>
        <taxon>Cucujiformia</taxon>
        <taxon>Chrysomeloidea</taxon>
        <taxon>Cerambycidae</taxon>
        <taxon>Cerambycinae</taxon>
        <taxon>Callichromatini</taxon>
        <taxon>Aromia</taxon>
    </lineage>
</organism>